<dbReference type="Pfam" id="PF01522">
    <property type="entry name" value="Polysacc_deac_1"/>
    <property type="match status" value="1"/>
</dbReference>
<dbReference type="AlphaFoldDB" id="A0A6J4U8J3"/>
<dbReference type="SUPFAM" id="SSF53187">
    <property type="entry name" value="Zn-dependent exopeptidases"/>
    <property type="match status" value="1"/>
</dbReference>
<accession>A0A6J4U8J3</accession>
<dbReference type="GO" id="GO:0008745">
    <property type="term" value="F:N-acetylmuramoyl-L-alanine amidase activity"/>
    <property type="evidence" value="ECO:0007669"/>
    <property type="project" value="UniProtKB-EC"/>
</dbReference>
<feature type="region of interest" description="Disordered" evidence="3">
    <location>
        <begin position="1"/>
        <end position="22"/>
    </location>
</feature>
<dbReference type="Gene3D" id="3.20.20.370">
    <property type="entry name" value="Glycoside hydrolase/deacetylase"/>
    <property type="match status" value="1"/>
</dbReference>
<reference evidence="5" key="1">
    <citation type="submission" date="2020-02" db="EMBL/GenBank/DDBJ databases">
        <authorList>
            <person name="Meier V. D."/>
        </authorList>
    </citation>
    <scope>NUCLEOTIDE SEQUENCE</scope>
    <source>
        <strain evidence="5">AVDCRST_MAG33</strain>
    </source>
</reference>
<dbReference type="SUPFAM" id="SSF88713">
    <property type="entry name" value="Glycoside hydrolase/deacetylase"/>
    <property type="match status" value="1"/>
</dbReference>
<dbReference type="EC" id="3.5.1.28" evidence="5"/>
<proteinExistence type="predicted"/>
<dbReference type="InterPro" id="IPR002508">
    <property type="entry name" value="MurNAc-LAA_cat"/>
</dbReference>
<dbReference type="GO" id="GO:0046872">
    <property type="term" value="F:metal ion binding"/>
    <property type="evidence" value="ECO:0007669"/>
    <property type="project" value="UniProtKB-KW"/>
</dbReference>
<protein>
    <submittedName>
        <fullName evidence="5">N-acetylmuramoyl-L-alanine amidase</fullName>
        <ecNumber evidence="5">3.5.1.28</ecNumber>
    </submittedName>
</protein>
<name>A0A6J4U8J3_9BACT</name>
<dbReference type="CDD" id="cd02696">
    <property type="entry name" value="MurNAc-LAA"/>
    <property type="match status" value="1"/>
</dbReference>
<feature type="domain" description="NodB homology" evidence="4">
    <location>
        <begin position="437"/>
        <end position="626"/>
    </location>
</feature>
<keyword evidence="2 5" id="KW-0378">Hydrolase</keyword>
<dbReference type="EMBL" id="CADCWK010000007">
    <property type="protein sequence ID" value="CAA9541788.1"/>
    <property type="molecule type" value="Genomic_DNA"/>
</dbReference>
<dbReference type="InterPro" id="IPR050248">
    <property type="entry name" value="Polysacc_deacetylase_ArnD"/>
</dbReference>
<evidence type="ECO:0000256" key="2">
    <source>
        <dbReference type="ARBA" id="ARBA00022801"/>
    </source>
</evidence>
<evidence type="ECO:0000259" key="4">
    <source>
        <dbReference type="PROSITE" id="PS51677"/>
    </source>
</evidence>
<dbReference type="Gene3D" id="3.40.630.40">
    <property type="entry name" value="Zn-dependent exopeptidases"/>
    <property type="match status" value="1"/>
</dbReference>
<dbReference type="Pfam" id="PF01520">
    <property type="entry name" value="Amidase_3"/>
    <property type="match status" value="1"/>
</dbReference>
<dbReference type="InterPro" id="IPR011330">
    <property type="entry name" value="Glyco_hydro/deAcase_b/a-brl"/>
</dbReference>
<dbReference type="PANTHER" id="PTHR10587:SF133">
    <property type="entry name" value="CHITIN DEACETYLASE 1-RELATED"/>
    <property type="match status" value="1"/>
</dbReference>
<gene>
    <name evidence="5" type="ORF">AVDCRST_MAG33-86</name>
</gene>
<dbReference type="CDD" id="cd10917">
    <property type="entry name" value="CE4_NodB_like_6s_7s"/>
    <property type="match status" value="1"/>
</dbReference>
<organism evidence="5">
    <name type="scientific">uncultured Thermomicrobiales bacterium</name>
    <dbReference type="NCBI Taxonomy" id="1645740"/>
    <lineage>
        <taxon>Bacteria</taxon>
        <taxon>Pseudomonadati</taxon>
        <taxon>Thermomicrobiota</taxon>
        <taxon>Thermomicrobia</taxon>
        <taxon>Thermomicrobiales</taxon>
        <taxon>environmental samples</taxon>
    </lineage>
</organism>
<dbReference type="SMART" id="SM00646">
    <property type="entry name" value="Ami_3"/>
    <property type="match status" value="1"/>
</dbReference>
<dbReference type="PROSITE" id="PS51677">
    <property type="entry name" value="NODB"/>
    <property type="match status" value="1"/>
</dbReference>
<dbReference type="GO" id="GO:0016020">
    <property type="term" value="C:membrane"/>
    <property type="evidence" value="ECO:0007669"/>
    <property type="project" value="TreeGrafter"/>
</dbReference>
<dbReference type="GO" id="GO:0009253">
    <property type="term" value="P:peptidoglycan catabolic process"/>
    <property type="evidence" value="ECO:0007669"/>
    <property type="project" value="InterPro"/>
</dbReference>
<evidence type="ECO:0000256" key="3">
    <source>
        <dbReference type="SAM" id="MobiDB-lite"/>
    </source>
</evidence>
<feature type="compositionally biased region" description="Low complexity" evidence="3">
    <location>
        <begin position="1"/>
        <end position="10"/>
    </location>
</feature>
<dbReference type="PANTHER" id="PTHR10587">
    <property type="entry name" value="GLYCOSYL TRANSFERASE-RELATED"/>
    <property type="match status" value="1"/>
</dbReference>
<dbReference type="GO" id="GO:0005975">
    <property type="term" value="P:carbohydrate metabolic process"/>
    <property type="evidence" value="ECO:0007669"/>
    <property type="project" value="InterPro"/>
</dbReference>
<sequence>MAVPPRFSRPPSRRGGGLTPRPGDRLPLLLAGLVVIAALALAGSLLVSVLRGFGADDSGDVASNSDPSAAPSVAVPGASTAVPGVPGVPAASSPGTSDEGASPLGEPYVVCLDVGHGGFDLGFTRVEEVVDEETGESVETIIATESEIVLDMAFAIEERLETQGVEVVLTRTADSLVNPTGEDVNGDGEMATDGDGDGLIDTPNVDVPNNLDELQARVNICNAANANLLISLHINGAENTALQGYESWWAEGREFSAQSQWFAQEVVAQFGTQFADAGFEVESRGAQDDRDTEIPEEDLPADAFVNYVVLAPDKPERNFSGSTMPGAVVESLFLSNDTDWAVLDDPAGIDAIVNAYVSSVNAFFTEFPIEGRRLSTGESQSVDTAETRGMATPDTDASTIVSPIPVATAVAYARLPPPVETDLESSYVVETDATDRMEVALTFDCGADRGYTEQILDLLDSYGIKGSFGMTGYWAEDNADLVLRMAEEGHMIFNHTYSHGSFTGASTGAGDPGTAYRIEEMIATEELIAEITGGYDMRPYWRPPFGDYGPQTLLDMASIGYGITVMWTVDTLGWNGMTGAQVAERTLETLQPGQIVLMHVGYGAQGDFDALPAIIEGSRAEGYTFVTVEQLMQP</sequence>
<evidence type="ECO:0000313" key="5">
    <source>
        <dbReference type="EMBL" id="CAA9541788.1"/>
    </source>
</evidence>
<dbReference type="InterPro" id="IPR002509">
    <property type="entry name" value="NODB_dom"/>
</dbReference>
<evidence type="ECO:0000256" key="1">
    <source>
        <dbReference type="ARBA" id="ARBA00022723"/>
    </source>
</evidence>
<feature type="region of interest" description="Disordered" evidence="3">
    <location>
        <begin position="375"/>
        <end position="397"/>
    </location>
</feature>
<keyword evidence="1" id="KW-0479">Metal-binding</keyword>